<dbReference type="Proteomes" id="UP000588111">
    <property type="component" value="Unassembled WGS sequence"/>
</dbReference>
<dbReference type="InterPro" id="IPR002765">
    <property type="entry name" value="UPF0145_YbjQ-like"/>
</dbReference>
<dbReference type="Pfam" id="PF01906">
    <property type="entry name" value="YbjQ_1"/>
    <property type="match status" value="1"/>
</dbReference>
<dbReference type="RefSeq" id="WP_183620173.1">
    <property type="nucleotide sequence ID" value="NZ_CAJHAH010000003.1"/>
</dbReference>
<proteinExistence type="inferred from homology"/>
<dbReference type="AlphaFoldDB" id="A0A839TBT0"/>
<feature type="transmembrane region" description="Helical" evidence="2">
    <location>
        <begin position="12"/>
        <end position="28"/>
    </location>
</feature>
<gene>
    <name evidence="3" type="ORF">FHS24_001449</name>
</gene>
<sequence>MNNSLTQMLMNYAPLIVLFVLGWFFGARHERQHLARLRVAEQELSHIIVSSERFYVPKLAADTKGQLVLGSVVIAQDYFKMVIARILSIFGKNLTTYETLLDRARREALVRMRTEAQAQGYNHIYGLRLEVSNINQLGSMVEAIAYGTAVLSTENSTKASTDASITMPTKTSINTSKI</sequence>
<keyword evidence="2" id="KW-0472">Membrane</keyword>
<name>A0A839TBT0_9GAMM</name>
<comment type="caution">
    <text evidence="3">The sequence shown here is derived from an EMBL/GenBank/DDBJ whole genome shotgun (WGS) entry which is preliminary data.</text>
</comment>
<evidence type="ECO:0000256" key="1">
    <source>
        <dbReference type="ARBA" id="ARBA00010751"/>
    </source>
</evidence>
<evidence type="ECO:0000256" key="2">
    <source>
        <dbReference type="SAM" id="Phobius"/>
    </source>
</evidence>
<protein>
    <submittedName>
        <fullName evidence="3">Uncharacterized protein YbjQ (UPF0145 family)</fullName>
    </submittedName>
</protein>
<accession>A0A839TBT0</accession>
<keyword evidence="2" id="KW-0812">Transmembrane</keyword>
<keyword evidence="2" id="KW-1133">Transmembrane helix</keyword>
<evidence type="ECO:0000313" key="4">
    <source>
        <dbReference type="Proteomes" id="UP000588111"/>
    </source>
</evidence>
<dbReference type="InterPro" id="IPR035439">
    <property type="entry name" value="UPF0145_dom_sf"/>
</dbReference>
<reference evidence="3 4" key="1">
    <citation type="submission" date="2020-08" db="EMBL/GenBank/DDBJ databases">
        <title>Genomic Encyclopedia of Type Strains, Phase III (KMG-III): the genomes of soil and plant-associated and newly described type strains.</title>
        <authorList>
            <person name="Whitman W."/>
        </authorList>
    </citation>
    <scope>NUCLEOTIDE SEQUENCE [LARGE SCALE GENOMIC DNA]</scope>
    <source>
        <strain evidence="3 4">CECT 5885</strain>
    </source>
</reference>
<keyword evidence="4" id="KW-1185">Reference proteome</keyword>
<dbReference type="Gene3D" id="3.30.110.70">
    <property type="entry name" value="Hypothetical protein apc22750. Chain B"/>
    <property type="match status" value="1"/>
</dbReference>
<dbReference type="EMBL" id="JACHXL010000003">
    <property type="protein sequence ID" value="MBB3106932.1"/>
    <property type="molecule type" value="Genomic_DNA"/>
</dbReference>
<organism evidence="3 4">
    <name type="scientific">Psychrobacter luti</name>
    <dbReference type="NCBI Taxonomy" id="198481"/>
    <lineage>
        <taxon>Bacteria</taxon>
        <taxon>Pseudomonadati</taxon>
        <taxon>Pseudomonadota</taxon>
        <taxon>Gammaproteobacteria</taxon>
        <taxon>Moraxellales</taxon>
        <taxon>Moraxellaceae</taxon>
        <taxon>Psychrobacter</taxon>
    </lineage>
</organism>
<evidence type="ECO:0000313" key="3">
    <source>
        <dbReference type="EMBL" id="MBB3106932.1"/>
    </source>
</evidence>
<dbReference type="SUPFAM" id="SSF117782">
    <property type="entry name" value="YbjQ-like"/>
    <property type="match status" value="1"/>
</dbReference>
<comment type="similarity">
    <text evidence="1">Belongs to the UPF0145 family.</text>
</comment>
<dbReference type="PANTHER" id="PTHR34068">
    <property type="entry name" value="UPF0145 PROTEIN YBJQ"/>
    <property type="match status" value="1"/>
</dbReference>